<evidence type="ECO:0000313" key="3">
    <source>
        <dbReference type="Proteomes" id="UP000193944"/>
    </source>
</evidence>
<reference evidence="2 3" key="1">
    <citation type="submission" date="2016-08" db="EMBL/GenBank/DDBJ databases">
        <title>A Parts List for Fungal Cellulosomes Revealed by Comparative Genomics.</title>
        <authorList>
            <consortium name="DOE Joint Genome Institute"/>
            <person name="Haitjema C.H."/>
            <person name="Gilmore S.P."/>
            <person name="Henske J.K."/>
            <person name="Solomon K.V."/>
            <person name="De Groot R."/>
            <person name="Kuo A."/>
            <person name="Mondo S.J."/>
            <person name="Salamov A.A."/>
            <person name="Labutti K."/>
            <person name="Zhao Z."/>
            <person name="Chiniquy J."/>
            <person name="Barry K."/>
            <person name="Brewer H.M."/>
            <person name="Purvine S.O."/>
            <person name="Wright A.T."/>
            <person name="Boxma B."/>
            <person name="Van Alen T."/>
            <person name="Hackstein J.H."/>
            <person name="Baker S.E."/>
            <person name="Grigoriev I.V."/>
            <person name="O'Malley M.A."/>
        </authorList>
    </citation>
    <scope>NUCLEOTIDE SEQUENCE [LARGE SCALE GENOMIC DNA]</scope>
    <source>
        <strain evidence="2 3">S4</strain>
    </source>
</reference>
<feature type="region of interest" description="Disordered" evidence="1">
    <location>
        <begin position="1"/>
        <end position="30"/>
    </location>
</feature>
<evidence type="ECO:0000313" key="2">
    <source>
        <dbReference type="EMBL" id="ORX76523.1"/>
    </source>
</evidence>
<dbReference type="EMBL" id="MCFG01000294">
    <property type="protein sequence ID" value="ORX76523.1"/>
    <property type="molecule type" value="Genomic_DNA"/>
</dbReference>
<comment type="caution">
    <text evidence="2">The sequence shown here is derived from an EMBL/GenBank/DDBJ whole genome shotgun (WGS) entry which is preliminary data.</text>
</comment>
<name>A0A1Y1WSL3_9FUNG</name>
<dbReference type="Proteomes" id="UP000193944">
    <property type="component" value="Unassembled WGS sequence"/>
</dbReference>
<sequence length="114" mass="13345">MNEEVSLTDNIHPSNSSMLPNKDSNTAGSNIKYPDFDPSTFMTKAVFELNHDNFLIWQTYVKNILECYGLEERINVDKTEKVYSPNTMNIDGKEYYKSPYEKKHFLILRVIKDQ</sequence>
<keyword evidence="3" id="KW-1185">Reference proteome</keyword>
<feature type="compositionally biased region" description="Polar residues" evidence="1">
    <location>
        <begin position="1"/>
        <end position="29"/>
    </location>
</feature>
<dbReference type="AlphaFoldDB" id="A0A1Y1WSL3"/>
<protein>
    <submittedName>
        <fullName evidence="2">Uncharacterized protein</fullName>
    </submittedName>
</protein>
<evidence type="ECO:0000256" key="1">
    <source>
        <dbReference type="SAM" id="MobiDB-lite"/>
    </source>
</evidence>
<organism evidence="2 3">
    <name type="scientific">Anaeromyces robustus</name>
    <dbReference type="NCBI Taxonomy" id="1754192"/>
    <lineage>
        <taxon>Eukaryota</taxon>
        <taxon>Fungi</taxon>
        <taxon>Fungi incertae sedis</taxon>
        <taxon>Chytridiomycota</taxon>
        <taxon>Chytridiomycota incertae sedis</taxon>
        <taxon>Neocallimastigomycetes</taxon>
        <taxon>Neocallimastigales</taxon>
        <taxon>Neocallimastigaceae</taxon>
        <taxon>Anaeromyces</taxon>
    </lineage>
</organism>
<reference evidence="2 3" key="2">
    <citation type="submission" date="2016-08" db="EMBL/GenBank/DDBJ databases">
        <title>Pervasive Adenine N6-methylation of Active Genes in Fungi.</title>
        <authorList>
            <consortium name="DOE Joint Genome Institute"/>
            <person name="Mondo S.J."/>
            <person name="Dannebaum R.O."/>
            <person name="Kuo R.C."/>
            <person name="Labutti K."/>
            <person name="Haridas S."/>
            <person name="Kuo A."/>
            <person name="Salamov A."/>
            <person name="Ahrendt S.R."/>
            <person name="Lipzen A."/>
            <person name="Sullivan W."/>
            <person name="Andreopoulos W.B."/>
            <person name="Clum A."/>
            <person name="Lindquist E."/>
            <person name="Daum C."/>
            <person name="Ramamoorthy G.K."/>
            <person name="Gryganskyi A."/>
            <person name="Culley D."/>
            <person name="Magnuson J.K."/>
            <person name="James T.Y."/>
            <person name="O'Malley M.A."/>
            <person name="Stajich J.E."/>
            <person name="Spatafora J.W."/>
            <person name="Visel A."/>
            <person name="Grigoriev I.V."/>
        </authorList>
    </citation>
    <scope>NUCLEOTIDE SEQUENCE [LARGE SCALE GENOMIC DNA]</scope>
    <source>
        <strain evidence="2 3">S4</strain>
    </source>
</reference>
<proteinExistence type="predicted"/>
<gene>
    <name evidence="2" type="ORF">BCR32DRAFT_248689</name>
</gene>
<accession>A0A1Y1WSL3</accession>